<dbReference type="SUPFAM" id="SSF49785">
    <property type="entry name" value="Galactose-binding domain-like"/>
    <property type="match status" value="4"/>
</dbReference>
<dbReference type="InterPro" id="IPR000421">
    <property type="entry name" value="FA58C"/>
</dbReference>
<dbReference type="NCBIfam" id="TIGR01643">
    <property type="entry name" value="YD_repeat_2x"/>
    <property type="match status" value="3"/>
</dbReference>
<dbReference type="EMBL" id="HG917868">
    <property type="protein sequence ID" value="CDM67294.1"/>
    <property type="molecule type" value="Genomic_DNA"/>
</dbReference>
<evidence type="ECO:0000256" key="1">
    <source>
        <dbReference type="ARBA" id="ARBA00004613"/>
    </source>
</evidence>
<proteinExistence type="predicted"/>
<organism evidence="7 8">
    <name type="scientific">Clostridium bornimense</name>
    <dbReference type="NCBI Taxonomy" id="1216932"/>
    <lineage>
        <taxon>Bacteria</taxon>
        <taxon>Bacillati</taxon>
        <taxon>Bacillota</taxon>
        <taxon>Clostridia</taxon>
        <taxon>Eubacteriales</taxon>
        <taxon>Clostridiaceae</taxon>
        <taxon>Clostridium</taxon>
    </lineage>
</organism>
<dbReference type="SMART" id="SM00728">
    <property type="entry name" value="ChW"/>
    <property type="match status" value="9"/>
</dbReference>
<dbReference type="NCBIfam" id="NF033679">
    <property type="entry name" value="DNRLRE_dom"/>
    <property type="match status" value="1"/>
</dbReference>
<dbReference type="RefSeq" id="WP_044035765.1">
    <property type="nucleotide sequence ID" value="NZ_HG917868.1"/>
</dbReference>
<feature type="domain" description="F5/8 type C" evidence="6">
    <location>
        <begin position="1109"/>
        <end position="1245"/>
    </location>
</feature>
<dbReference type="Pfam" id="PF02018">
    <property type="entry name" value="CBM_4_9"/>
    <property type="match status" value="1"/>
</dbReference>
<dbReference type="PROSITE" id="PS50022">
    <property type="entry name" value="FA58C_3"/>
    <property type="match status" value="2"/>
</dbReference>
<sequence length="2301" mass="256322">MNSPYLIDANGESTTDVKVEIKGENGKYTLILEPNKSWINDKNRAYPVTLDPVVSTSTDIRDIEDNSVHSRWDVANTNYYNTNPLTIGKAEKDGNDISRAFIKFKLPSEITSAEMVLKAQLNLALWSNSDGRSQINVHKVLNNWDTRNITWNNQPGYNSRIEDYAMVNGSGGSWYSWDITSIAKEWFTTGNNYGLLLKTEGDGGYYQEFISSDVTDPNVVAGRPLVQFQFINACGLESYWTYTTQDIGRAGTGYVNNYNGNLTLIHDDLSMSGNRLPISINHVFNNYERTKNIGYGSGFRLNLAQTIERKQYGSDWYYEHVDEDGTKQRYKDDGGTTLKNEVQEELTLTKNSDGTFTIKDTEDSKMNFKDGKLVSVEDSNGNKMTIDYCDNKVSKVTDGSGRVVTLKYNGQGLLGEIVYPDGRKNTYEYSGNSLTKITYPDGKSSSYEYEGDNRIMHATDYTGNRIRYVYYNTSTYRMGIAIANNVSGEENSRVNFQYGNNSTKITDNTGKYSCYQFDNTGKTISIRDDEGNAKYYKYGASSNKGKITEESKMQKSVINLLGNPGAEIEQCWEFTKDGGSGSGEYTTSEKYDGSKSLKITKTDAVSRQYVQDLPVGMEKGKAYTFSAYVKTDNIVATGNKGAGLAIYYLNKNGNYEEVTSDFITGTMDWQRIQVTFTIPADAKSNHLIVRPLVQEATGTAYFDNLQLEEGEVANRFNYIANSGLNGVNASCSGLTPDFWQGDNLEVGRDGLIECSDEDHPEGLSKSIMQVYTNADQIKRFRYGTGIKGKKGDSIVFSSWLKAATVPHGFVNISAVFISPSGNTWNSLKINNDCDDWQYVSDVFIAPNDYTDIHIYAEVSNQVNPIYFDGIQLFKEEFGDSYTYDDKGNVVSVKDVSKEENTFKYDGNNNLIKTTTPQGTSFNYKYDDKHKLVQSNDLKIRYIRDTLGGNTVNTDNTWMEIKALDEKGNNIAKGKKVTSNEKDAVGSRANVVDGDTGGSCYQTDSTNSTTISWVQIDLGKRYSIEEVKVWHYYDGRIYNNTKTEVSEDGETWYTIFDCEKDGKYSETKEGRTYKVADAVPSETIDTSSFKVRYIRDTLGENTVNKDNTWMEIKALDKNGNNVAEGKIVTSNENDAVGSKANVVDGYIGGQCYQTDSTNSTTISWVQIDLGKKYELEEVKVWHYYDGRIYNNTKTEVSEDGKTWYTLFDCEKDGKYSETKEGRTYKVADAVPSQNSKSEDLQVRYIKDTLGGNTVNKDNTWMEIKALDKDGKNIAQGKDVISSDKDAVGSRSNVVDGNSEGQCYQTESTSVSWVQIDLGKKYDIEEIQVWHYHDGRIYDNTKTEVSEDGEVWYTIFDCETSGKYVETAEGRTYKVSDAVLSDNTSENDIYSIKYDKYGNPIKTSIGMGEKSISSSSSYTASGNYMSSMTDSFGNTVRYDYDENRDVLNSVTDAKGSTTNYEYDSLNRVTSVSKQVGSETISNSYTYSNDRLESISHNGFSYRFGYDKWGNNTDVSVGNQKLITNVFEDKTGKLLSSTYGNGQKITPVYDKNDNLIGRAYSGDNLGTITYSGNVEGVGNKTAVGNNSVLGTIGESKRLESLNINMSGMPSGMKIKYQACIEGQGWQDWVYGGQEAGAAGKNLKMEAVRIKLEDAPEGYIVQYQVNMEDKGWVPISQDGEVAGLEGKGKRIEAIKIDLVKVRSKSIYDNNGNVGEYRDYVSGLNYKYRYDLSNRLRKVEESTGAFTVINYDNKNNVSSTVETRNGVSYDTTYGYDEDNYINNITYNRNNKEYSQKLAYDGLNRVTTKTNIMESDTSSTVGTVTYQTKSDGQGWQGKKTNGTIAGSYGKNISLEGIKISISDLPSGTKVKYQAHCADIGWQDWVYGGALAGTDGTGKRLEAIKIQLEGAPSGYSIEYKAYVKDKGWQEWVQNGEVAGTTGESLAMEAIKIRVVKSGVSSSKNFTTKYTYEKGKAEGSGSVVYQSKGVNDSWQENKTEGALSGTVGKSKALEGIKVSLKDMPSGSRVKYRIYDKDGAWKNWVYDGALAGSEGTGNRLEAVQIELEGAPEGYSIEYRAHVADKGWLSWVGEGDTAGTTGQGKAMEALEVRLVKTGSSESTRIASMDNNGKKISYTYDANGNIETITENGKTIKYYYNELNEVVREDNQTLNKTITYSYDQGGNILNKVEYPYTTGNLGTASKTVGYTYGDSNWKDKLTAFNGKEITYDEIGNPLTYDGYKFTWEMGRQLKSISGNGKEISYKYNDSGIRTEKTVNGVTTKYYLSGDAVTLLVIMEQIRYTIHMLVPSI</sequence>
<dbReference type="PATRIC" id="fig|1216932.3.peg.101"/>
<dbReference type="Proteomes" id="UP000019426">
    <property type="component" value="Chromosome M2/40_rep1"/>
</dbReference>
<dbReference type="InterPro" id="IPR006530">
    <property type="entry name" value="YD"/>
</dbReference>
<dbReference type="Gene3D" id="2.180.10.10">
    <property type="entry name" value="RHS repeat-associated core"/>
    <property type="match status" value="2"/>
</dbReference>
<dbReference type="GO" id="GO:0016798">
    <property type="term" value="F:hydrolase activity, acting on glycosyl bonds"/>
    <property type="evidence" value="ECO:0007669"/>
    <property type="project" value="UniProtKB-KW"/>
</dbReference>
<dbReference type="InterPro" id="IPR008979">
    <property type="entry name" value="Galactose-bd-like_sf"/>
</dbReference>
<comment type="subcellular location">
    <subcellularLocation>
        <location evidence="1">Secreted</location>
    </subcellularLocation>
</comment>
<dbReference type="HOGENOM" id="CLU_000403_1_0_9"/>
<keyword evidence="8" id="KW-1185">Reference proteome</keyword>
<dbReference type="eggNOG" id="COG3209">
    <property type="taxonomic scope" value="Bacteria"/>
</dbReference>
<reference evidence="7 8" key="1">
    <citation type="submission" date="2013-11" db="EMBL/GenBank/DDBJ databases">
        <title>Complete genome sequence of Clostridum sp. M2/40.</title>
        <authorList>
            <person name="Wibberg D."/>
            <person name="Puehler A."/>
            <person name="Schlueter A."/>
        </authorList>
    </citation>
    <scope>NUCLEOTIDE SEQUENCE [LARGE SCALE GENOMIC DNA]</scope>
    <source>
        <strain evidence="8">M2/40</strain>
    </source>
</reference>
<protein>
    <recommendedName>
        <fullName evidence="6">F5/8 type C domain-containing protein</fullName>
    </recommendedName>
</protein>
<dbReference type="Pfam" id="PF22633">
    <property type="entry name" value="F5_F8_type_C_2"/>
    <property type="match status" value="3"/>
</dbReference>
<dbReference type="STRING" id="1216932.CM240_0115"/>
<dbReference type="eggNOG" id="COG5492">
    <property type="taxonomic scope" value="Bacteria"/>
</dbReference>
<dbReference type="InterPro" id="IPR055372">
    <property type="entry name" value="CBM96"/>
</dbReference>
<evidence type="ECO:0000256" key="5">
    <source>
        <dbReference type="ARBA" id="ARBA00023295"/>
    </source>
</evidence>
<dbReference type="PANTHER" id="PTHR45713:SF6">
    <property type="entry name" value="F5_8 TYPE C DOMAIN-CONTAINING PROTEIN"/>
    <property type="match status" value="1"/>
</dbReference>
<dbReference type="Gene3D" id="2.60.120.970">
    <property type="match status" value="1"/>
</dbReference>
<evidence type="ECO:0000313" key="7">
    <source>
        <dbReference type="EMBL" id="CDM67294.1"/>
    </source>
</evidence>
<dbReference type="InterPro" id="IPR006637">
    <property type="entry name" value="ChW"/>
</dbReference>
<dbReference type="InterPro" id="IPR051941">
    <property type="entry name" value="BG_Antigen-Binding_Lectin"/>
</dbReference>
<keyword evidence="5" id="KW-0326">Glycosidase</keyword>
<evidence type="ECO:0000256" key="4">
    <source>
        <dbReference type="ARBA" id="ARBA00022801"/>
    </source>
</evidence>
<gene>
    <name evidence="7" type="ORF">CM240_0115</name>
</gene>
<evidence type="ECO:0000256" key="2">
    <source>
        <dbReference type="ARBA" id="ARBA00022525"/>
    </source>
</evidence>
<evidence type="ECO:0000259" key="6">
    <source>
        <dbReference type="PROSITE" id="PS50022"/>
    </source>
</evidence>
<dbReference type="GO" id="GO:0005576">
    <property type="term" value="C:extracellular region"/>
    <property type="evidence" value="ECO:0007669"/>
    <property type="project" value="UniProtKB-SubCell"/>
</dbReference>
<name>W6RUJ0_9CLOT</name>
<dbReference type="Pfam" id="PF07538">
    <property type="entry name" value="ChW"/>
    <property type="match status" value="8"/>
</dbReference>
<dbReference type="Pfam" id="PF24517">
    <property type="entry name" value="CBM96"/>
    <property type="match status" value="1"/>
</dbReference>
<evidence type="ECO:0000256" key="3">
    <source>
        <dbReference type="ARBA" id="ARBA00022729"/>
    </source>
</evidence>
<dbReference type="eggNOG" id="COG4926">
    <property type="taxonomic scope" value="Bacteria"/>
</dbReference>
<evidence type="ECO:0000313" key="8">
    <source>
        <dbReference type="Proteomes" id="UP000019426"/>
    </source>
</evidence>
<dbReference type="InterPro" id="IPR003305">
    <property type="entry name" value="CenC_carb-bd"/>
</dbReference>
<accession>W6RUJ0</accession>
<dbReference type="eggNOG" id="COG3227">
    <property type="taxonomic scope" value="Bacteria"/>
</dbReference>
<dbReference type="PANTHER" id="PTHR45713">
    <property type="entry name" value="FTP DOMAIN-CONTAINING PROTEIN"/>
    <property type="match status" value="1"/>
</dbReference>
<dbReference type="Gene3D" id="2.60.120.260">
    <property type="entry name" value="Galactose-binding domain-like"/>
    <property type="match status" value="5"/>
</dbReference>
<dbReference type="KEGG" id="clt:CM240_0115"/>
<feature type="domain" description="F5/8 type C" evidence="6">
    <location>
        <begin position="958"/>
        <end position="1094"/>
    </location>
</feature>
<keyword evidence="3" id="KW-0732">Signal</keyword>
<keyword evidence="4" id="KW-0378">Hydrolase</keyword>
<keyword evidence="2" id="KW-0964">Secreted</keyword>